<dbReference type="EMBL" id="JADZGI010000001">
    <property type="protein sequence ID" value="MBH0112361.1"/>
    <property type="molecule type" value="Genomic_DNA"/>
</dbReference>
<keyword evidence="5 7" id="KW-1133">Transmembrane helix</keyword>
<evidence type="ECO:0000256" key="4">
    <source>
        <dbReference type="ARBA" id="ARBA00022692"/>
    </source>
</evidence>
<keyword evidence="6 7" id="KW-0472">Membrane</keyword>
<feature type="transmembrane region" description="Helical" evidence="7">
    <location>
        <begin position="192"/>
        <end position="215"/>
    </location>
</feature>
<dbReference type="Proteomes" id="UP000617634">
    <property type="component" value="Unassembled WGS sequence"/>
</dbReference>
<dbReference type="Pfam" id="PF03547">
    <property type="entry name" value="Mem_trans"/>
    <property type="match status" value="1"/>
</dbReference>
<feature type="transmembrane region" description="Helical" evidence="7">
    <location>
        <begin position="126"/>
        <end position="143"/>
    </location>
</feature>
<keyword evidence="2" id="KW-0813">Transport</keyword>
<feature type="transmembrane region" description="Helical" evidence="7">
    <location>
        <begin position="164"/>
        <end position="186"/>
    </location>
</feature>
<comment type="subcellular location">
    <subcellularLocation>
        <location evidence="1">Membrane</location>
        <topology evidence="1">Multi-pass membrane protein</topology>
    </subcellularLocation>
</comment>
<organism evidence="8 9">
    <name type="scientific">Novosphingobium aureum</name>
    <dbReference type="NCBI Taxonomy" id="2792964"/>
    <lineage>
        <taxon>Bacteria</taxon>
        <taxon>Pseudomonadati</taxon>
        <taxon>Pseudomonadota</taxon>
        <taxon>Alphaproteobacteria</taxon>
        <taxon>Sphingomonadales</taxon>
        <taxon>Sphingomonadaceae</taxon>
        <taxon>Novosphingobium</taxon>
    </lineage>
</organism>
<evidence type="ECO:0000256" key="2">
    <source>
        <dbReference type="ARBA" id="ARBA00022448"/>
    </source>
</evidence>
<proteinExistence type="predicted"/>
<feature type="transmembrane region" description="Helical" evidence="7">
    <location>
        <begin position="287"/>
        <end position="307"/>
    </location>
</feature>
<name>A0A931MKU6_9SPHN</name>
<feature type="transmembrane region" description="Helical" evidence="7">
    <location>
        <begin position="104"/>
        <end position="120"/>
    </location>
</feature>
<dbReference type="PANTHER" id="PTHR36838">
    <property type="entry name" value="AUXIN EFFLUX CARRIER FAMILY PROTEIN"/>
    <property type="match status" value="1"/>
</dbReference>
<feature type="transmembrane region" description="Helical" evidence="7">
    <location>
        <begin position="64"/>
        <end position="83"/>
    </location>
</feature>
<keyword evidence="3" id="KW-1003">Cell membrane</keyword>
<keyword evidence="9" id="KW-1185">Reference proteome</keyword>
<dbReference type="PANTHER" id="PTHR36838:SF3">
    <property type="entry name" value="TRANSPORTER AUXIN EFFLUX CARRIER EC FAMILY"/>
    <property type="match status" value="1"/>
</dbReference>
<feature type="transmembrane region" description="Helical" evidence="7">
    <location>
        <begin position="255"/>
        <end position="275"/>
    </location>
</feature>
<evidence type="ECO:0000313" key="8">
    <source>
        <dbReference type="EMBL" id="MBH0112361.1"/>
    </source>
</evidence>
<feature type="transmembrane region" description="Helical" evidence="7">
    <location>
        <begin position="38"/>
        <end position="58"/>
    </location>
</feature>
<accession>A0A931MKU6</accession>
<dbReference type="RefSeq" id="WP_197161598.1">
    <property type="nucleotide sequence ID" value="NZ_JADZGI010000001.1"/>
</dbReference>
<protein>
    <submittedName>
        <fullName evidence="8">AEC family transporter</fullName>
    </submittedName>
</protein>
<evidence type="ECO:0000256" key="6">
    <source>
        <dbReference type="ARBA" id="ARBA00023136"/>
    </source>
</evidence>
<gene>
    <name evidence="8" type="ORF">I5E68_05255</name>
</gene>
<evidence type="ECO:0000256" key="1">
    <source>
        <dbReference type="ARBA" id="ARBA00004141"/>
    </source>
</evidence>
<comment type="caution">
    <text evidence="8">The sequence shown here is derived from an EMBL/GenBank/DDBJ whole genome shotgun (WGS) entry which is preliminary data.</text>
</comment>
<dbReference type="AlphaFoldDB" id="A0A931MKU6"/>
<evidence type="ECO:0000256" key="5">
    <source>
        <dbReference type="ARBA" id="ARBA00022989"/>
    </source>
</evidence>
<keyword evidence="4 7" id="KW-0812">Transmembrane</keyword>
<evidence type="ECO:0000256" key="3">
    <source>
        <dbReference type="ARBA" id="ARBA00022475"/>
    </source>
</evidence>
<evidence type="ECO:0000313" key="9">
    <source>
        <dbReference type="Proteomes" id="UP000617634"/>
    </source>
</evidence>
<dbReference type="InterPro" id="IPR004776">
    <property type="entry name" value="Mem_transp_PIN-like"/>
</dbReference>
<dbReference type="GO" id="GO:0016020">
    <property type="term" value="C:membrane"/>
    <property type="evidence" value="ECO:0007669"/>
    <property type="project" value="UniProtKB-SubCell"/>
</dbReference>
<reference evidence="8" key="1">
    <citation type="submission" date="2020-11" db="EMBL/GenBank/DDBJ databases">
        <title>Novosphingobium aureum sp. nov., a marine bacterium isolated from sediment of a salt flat.</title>
        <authorList>
            <person name="Yoo Y."/>
            <person name="Kim J.-J."/>
        </authorList>
    </citation>
    <scope>NUCLEOTIDE SEQUENCE</scope>
    <source>
        <strain evidence="8">YJ-S2-02</strain>
    </source>
</reference>
<sequence length="309" mass="32543">MLTPLLTVLPIFALIFAGWLARRLGALGPQSTSELNRFVVWLALPALLFHIVATAQPAQLWQPGFLVAMVGGTLGTFVLTLAWRMRHGLADAAIDGLNSSYANNGYMGFPIIAAVLGAQFQSLTLLSVLMTVCALFATAIVLIEASTQKAASYRALALKVARRVLANPLVAAPLVASLFPITGIALPGPVDSFLTLLGNAASPCALVALGLFLAADRKGSKTPRARVGMLMAIKLVLQPLIVWLIAAPLLHLEAATVHAAVILSALPTGTGPFMLAEFYGREAEVTARVVLGSTIISLATITGYLWWAL</sequence>
<feature type="transmembrane region" description="Helical" evidence="7">
    <location>
        <begin position="227"/>
        <end position="249"/>
    </location>
</feature>
<evidence type="ECO:0000256" key="7">
    <source>
        <dbReference type="SAM" id="Phobius"/>
    </source>
</evidence>
<dbReference type="GO" id="GO:0055085">
    <property type="term" value="P:transmembrane transport"/>
    <property type="evidence" value="ECO:0007669"/>
    <property type="project" value="InterPro"/>
</dbReference>
<feature type="transmembrane region" description="Helical" evidence="7">
    <location>
        <begin position="6"/>
        <end position="26"/>
    </location>
</feature>